<dbReference type="InterPro" id="IPR003959">
    <property type="entry name" value="ATPase_AAA_core"/>
</dbReference>
<evidence type="ECO:0000313" key="2">
    <source>
        <dbReference type="EMBL" id="CAA9350774.1"/>
    </source>
</evidence>
<dbReference type="InterPro" id="IPR014555">
    <property type="entry name" value="RecF-like"/>
</dbReference>
<organism evidence="2">
    <name type="scientific">uncultured Gemmatimonadota bacterium</name>
    <dbReference type="NCBI Taxonomy" id="203437"/>
    <lineage>
        <taxon>Bacteria</taxon>
        <taxon>Pseudomonadati</taxon>
        <taxon>Gemmatimonadota</taxon>
        <taxon>environmental samples</taxon>
    </lineage>
</organism>
<dbReference type="SUPFAM" id="SSF52540">
    <property type="entry name" value="P-loop containing nucleoside triphosphate hydrolases"/>
    <property type="match status" value="1"/>
</dbReference>
<accession>A0A6J4M6I5</accession>
<dbReference type="GO" id="GO:0000731">
    <property type="term" value="P:DNA synthesis involved in DNA repair"/>
    <property type="evidence" value="ECO:0007669"/>
    <property type="project" value="TreeGrafter"/>
</dbReference>
<proteinExistence type="predicted"/>
<feature type="domain" description="ATPase AAA-type core" evidence="1">
    <location>
        <begin position="30"/>
        <end position="327"/>
    </location>
</feature>
<dbReference type="Gene3D" id="3.40.50.300">
    <property type="entry name" value="P-loop containing nucleotide triphosphate hydrolases"/>
    <property type="match status" value="2"/>
</dbReference>
<dbReference type="PANTHER" id="PTHR32182:SF22">
    <property type="entry name" value="ATP-DEPENDENT ENDONUCLEASE, OLD FAMILY-RELATED"/>
    <property type="match status" value="1"/>
</dbReference>
<dbReference type="CDD" id="cd00267">
    <property type="entry name" value="ABC_ATPase"/>
    <property type="match status" value="1"/>
</dbReference>
<dbReference type="PIRSF" id="PIRSF029347">
    <property type="entry name" value="RecF"/>
    <property type="match status" value="1"/>
</dbReference>
<protein>
    <recommendedName>
        <fullName evidence="1">ATPase AAA-type core domain-containing protein</fullName>
    </recommendedName>
</protein>
<evidence type="ECO:0000259" key="1">
    <source>
        <dbReference type="Pfam" id="PF13304"/>
    </source>
</evidence>
<dbReference type="PANTHER" id="PTHR32182">
    <property type="entry name" value="DNA REPLICATION AND REPAIR PROTEIN RECF"/>
    <property type="match status" value="1"/>
</dbReference>
<dbReference type="GO" id="GO:0006302">
    <property type="term" value="P:double-strand break repair"/>
    <property type="evidence" value="ECO:0007669"/>
    <property type="project" value="TreeGrafter"/>
</dbReference>
<sequence>MKEPDLMLHRLTLNGFKTIRKLEELELGPVNVLIGPNGAGKSNFVSFFRMLNRMMLPPGNLQLYVGKAGGASTLLHSGPAVSPQIEASLTFRAIKGSNEYHFRLFHAAQDTLIFAEEKLRFAPNRLRRDAEATWIDLGAGQREPNLIDRAQEKNARKTMRTLWGFLLDCVVHQFHNTSETARIRQRWSVSDNQYLKEDGANLAPFLLRIREQHPAHYARITTTLRQIAPFFADFVLEPENDTLLLRWREFNNDVIFGPHQASDGTLRAMALVALLLQPTPELPSVIILDEPELGLHPRAISILAGLLLGVSSHSQVIVATQSPVLLDHFEPEQVIVAERDGAESVFRRLDAGKLATWLEEYTMSELWDKNVLGGRPR</sequence>
<reference evidence="2" key="1">
    <citation type="submission" date="2020-02" db="EMBL/GenBank/DDBJ databases">
        <authorList>
            <person name="Meier V. D."/>
        </authorList>
    </citation>
    <scope>NUCLEOTIDE SEQUENCE</scope>
    <source>
        <strain evidence="2">AVDCRST_MAG68</strain>
    </source>
</reference>
<dbReference type="GO" id="GO:0016887">
    <property type="term" value="F:ATP hydrolysis activity"/>
    <property type="evidence" value="ECO:0007669"/>
    <property type="project" value="InterPro"/>
</dbReference>
<gene>
    <name evidence="2" type="ORF">AVDCRST_MAG68-3587</name>
</gene>
<dbReference type="AlphaFoldDB" id="A0A6J4M6I5"/>
<dbReference type="InterPro" id="IPR027417">
    <property type="entry name" value="P-loop_NTPase"/>
</dbReference>
<dbReference type="GO" id="GO:0005524">
    <property type="term" value="F:ATP binding"/>
    <property type="evidence" value="ECO:0007669"/>
    <property type="project" value="InterPro"/>
</dbReference>
<dbReference type="EMBL" id="CADCTW010000170">
    <property type="protein sequence ID" value="CAA9350774.1"/>
    <property type="molecule type" value="Genomic_DNA"/>
</dbReference>
<name>A0A6J4M6I5_9BACT</name>
<dbReference type="Pfam" id="PF13304">
    <property type="entry name" value="AAA_21"/>
    <property type="match status" value="1"/>
</dbReference>